<dbReference type="Pfam" id="PF01494">
    <property type="entry name" value="FAD_binding_3"/>
    <property type="match status" value="2"/>
</dbReference>
<dbReference type="GO" id="GO:0071949">
    <property type="term" value="F:FAD binding"/>
    <property type="evidence" value="ECO:0007669"/>
    <property type="project" value="InterPro"/>
</dbReference>
<accession>M2WEW0</accession>
<comment type="cofactor">
    <cofactor evidence="1">
        <name>FAD</name>
        <dbReference type="ChEBI" id="CHEBI:57692"/>
    </cofactor>
</comment>
<keyword evidence="5" id="KW-0503">Monooxygenase</keyword>
<evidence type="ECO:0000256" key="1">
    <source>
        <dbReference type="ARBA" id="ARBA00001974"/>
    </source>
</evidence>
<dbReference type="InterPro" id="IPR036188">
    <property type="entry name" value="FAD/NAD-bd_sf"/>
</dbReference>
<dbReference type="Proteomes" id="UP000009877">
    <property type="component" value="Unassembled WGS sequence"/>
</dbReference>
<name>M2WEW0_9MICC</name>
<dbReference type="GO" id="GO:0004497">
    <property type="term" value="F:monooxygenase activity"/>
    <property type="evidence" value="ECO:0007669"/>
    <property type="project" value="UniProtKB-KW"/>
</dbReference>
<dbReference type="AlphaFoldDB" id="M2WEW0"/>
<dbReference type="PANTHER" id="PTHR13789:SF318">
    <property type="entry name" value="GERANYLGERANYL DIPHOSPHATE REDUCTASE"/>
    <property type="match status" value="1"/>
</dbReference>
<feature type="domain" description="FAD-binding" evidence="6">
    <location>
        <begin position="4"/>
        <end position="169"/>
    </location>
</feature>
<dbReference type="SUPFAM" id="SSF51905">
    <property type="entry name" value="FAD/NAD(P)-binding domain"/>
    <property type="match status" value="1"/>
</dbReference>
<evidence type="ECO:0000256" key="5">
    <source>
        <dbReference type="ARBA" id="ARBA00023033"/>
    </source>
</evidence>
<dbReference type="PANTHER" id="PTHR13789">
    <property type="entry name" value="MONOOXYGENASE"/>
    <property type="match status" value="1"/>
</dbReference>
<dbReference type="PRINTS" id="PR00420">
    <property type="entry name" value="RNGMNOXGNASE"/>
</dbReference>
<dbReference type="EMBL" id="ANHZ02000006">
    <property type="protein sequence ID" value="EME37072.1"/>
    <property type="molecule type" value="Genomic_DNA"/>
</dbReference>
<dbReference type="InterPro" id="IPR050493">
    <property type="entry name" value="FAD-dep_Monooxygenase_BioMet"/>
</dbReference>
<evidence type="ECO:0000256" key="2">
    <source>
        <dbReference type="ARBA" id="ARBA00022630"/>
    </source>
</evidence>
<reference evidence="7 8" key="1">
    <citation type="journal article" date="2014" name="Genome Announc.">
        <title>Draft Genome Sequence of Kocuria palustris PEL.</title>
        <authorList>
            <person name="Sharma G."/>
            <person name="Khatri I."/>
            <person name="Subramanian S."/>
        </authorList>
    </citation>
    <scope>NUCLEOTIDE SEQUENCE [LARGE SCALE GENOMIC DNA]</scope>
    <source>
        <strain evidence="7 8">PEL</strain>
    </source>
</reference>
<dbReference type="Gene3D" id="3.50.50.60">
    <property type="entry name" value="FAD/NAD(P)-binding domain"/>
    <property type="match status" value="1"/>
</dbReference>
<dbReference type="STRING" id="71999.KPaMU14_09085"/>
<dbReference type="InterPro" id="IPR002938">
    <property type="entry name" value="FAD-bd"/>
</dbReference>
<sequence length="386" mass="42345">MRRAEIVIVGGGIAGLTAANALQQAGFGVRVLEARETASTAELGAGIHLWPNVIDCLHRLGLAEPVIERGTVVRRHRYLTWRERQIGTLDVEKLAAGAGCPAVGVTRTHLYQTLLQALEPGTVRFGISVTGFDRTDSGVIVRTGDGQSLRADAVIGADGIGSVIRRQLHGPAEPRYCGLTAWHGTTDYQHPELVPGDMAIYWGPTGRILHYHVSDGELYWLALLQAPPRYPDVPGERQAEAIRRFRGWPAHVQSMVRSTPEERILCNHILDRDPLQHWGRGRATIIGDAAHPMTPDRAQGAGQGIEDGLSVALAFQREASVAEALRSFEERRRDRANGFVKSSRQVSSVSTFTAKPMIAVRNEIVLRAVYRTHPWGTAQKEMIPVL</sequence>
<evidence type="ECO:0000313" key="8">
    <source>
        <dbReference type="Proteomes" id="UP000009877"/>
    </source>
</evidence>
<keyword evidence="4" id="KW-0560">Oxidoreductase</keyword>
<evidence type="ECO:0000313" key="7">
    <source>
        <dbReference type="EMBL" id="EME37072.1"/>
    </source>
</evidence>
<evidence type="ECO:0000259" key="6">
    <source>
        <dbReference type="Pfam" id="PF01494"/>
    </source>
</evidence>
<evidence type="ECO:0000256" key="4">
    <source>
        <dbReference type="ARBA" id="ARBA00023002"/>
    </source>
</evidence>
<feature type="domain" description="FAD-binding" evidence="6">
    <location>
        <begin position="276"/>
        <end position="341"/>
    </location>
</feature>
<comment type="caution">
    <text evidence="7">The sequence shown here is derived from an EMBL/GenBank/DDBJ whole genome shotgun (WGS) entry which is preliminary data.</text>
</comment>
<keyword evidence="8" id="KW-1185">Reference proteome</keyword>
<organism evidence="7 8">
    <name type="scientific">Kocuria palustris PEL</name>
    <dbReference type="NCBI Taxonomy" id="1236550"/>
    <lineage>
        <taxon>Bacteria</taxon>
        <taxon>Bacillati</taxon>
        <taxon>Actinomycetota</taxon>
        <taxon>Actinomycetes</taxon>
        <taxon>Micrococcales</taxon>
        <taxon>Micrococcaceae</taxon>
        <taxon>Kocuria</taxon>
    </lineage>
</organism>
<protein>
    <submittedName>
        <fullName evidence="7">Salicylate hydroxylase (Secreted protein)</fullName>
    </submittedName>
</protein>
<proteinExistence type="predicted"/>
<dbReference type="RefSeq" id="WP_006214251.1">
    <property type="nucleotide sequence ID" value="NZ_ANHZ02000006.1"/>
</dbReference>
<evidence type="ECO:0000256" key="3">
    <source>
        <dbReference type="ARBA" id="ARBA00022827"/>
    </source>
</evidence>
<keyword evidence="3" id="KW-0274">FAD</keyword>
<gene>
    <name evidence="7" type="ORF">C884_02228</name>
</gene>
<keyword evidence="2" id="KW-0285">Flavoprotein</keyword>